<name>A0ABW2FP08_9BACL</name>
<evidence type="ECO:0000313" key="1">
    <source>
        <dbReference type="EMBL" id="MFC7153811.1"/>
    </source>
</evidence>
<protein>
    <submittedName>
        <fullName evidence="1">Uncharacterized protein</fullName>
    </submittedName>
</protein>
<sequence length="762" mass="86289">MNIEDLLGEAEQEPNEPIDTTTAEGFKKYILGNHDLSSNTIKRRIYLLHDADKIREFTEIYADVMITRTEIDESAKETFMQKVIDGYTLTYNEGLYPDKTYGQMKRLSDQVKKQLKQPPQKLLPNAQSVVSEQADGMYAIRSKGIGRITNFTIRPIYIVLYETETLEEQVTTEGFGVFEIISKHRVTGKEARSTVELRSYNFYTASSLRETLREKKVHGAFVYGSDQEIGQLGEYLFFEAAAIERTGINTIGIKRLDLGEAVVVTPQKVYNSHGDEQPDMVYVRDEVVSIPEIMKLQGLGYDAESWKHVVLPLFTENVLSLHKRSTMITILGWLMSLPFETIIRIDGNLGGFPHLAVSGVNGGGKTGLISTLMSYIGYGASPEIANFGTQFANSQAIGTSYHIPVPFDEFRPHEWIQTQRNSVERLLRESYNRGYSSKGQKDLSTRRFDYRNAIIFIGQMGTSDQAIAERVVPVSVDVNFLKSKGSKVAKETYHLLNNTEDKRFWTGYLLWCARQDKADVLAVYEKSKQMIAAKYSQLKEREIGNYAVVSLGLYYFKKLADECGLNCHYSDEEIYDVVDTITEHAEVTLGNKVDELWQFLNDLAYCGNTYGNNKGNVFGIGKTVMVYQPTPDKKDVYGKDGERKAEVRGRKVLLIKIADAIQTLHSMGIKNKYDEKMLMPIIMSYFQNAQTNGGDGLVLAPQGYRVAGGRYTAFNWEEVREMFDFVEELQSDANIKQEVEKLARGLHGESDCNDDDKDILIN</sequence>
<organism evidence="1 2">
    <name type="scientific">Cohnella cellulosilytica</name>
    <dbReference type="NCBI Taxonomy" id="986710"/>
    <lineage>
        <taxon>Bacteria</taxon>
        <taxon>Bacillati</taxon>
        <taxon>Bacillota</taxon>
        <taxon>Bacilli</taxon>
        <taxon>Bacillales</taxon>
        <taxon>Paenibacillaceae</taxon>
        <taxon>Cohnella</taxon>
    </lineage>
</organism>
<comment type="caution">
    <text evidence="1">The sequence shown here is derived from an EMBL/GenBank/DDBJ whole genome shotgun (WGS) entry which is preliminary data.</text>
</comment>
<keyword evidence="2" id="KW-1185">Reference proteome</keyword>
<reference evidence="2" key="1">
    <citation type="journal article" date="2019" name="Int. J. Syst. Evol. Microbiol.">
        <title>The Global Catalogue of Microorganisms (GCM) 10K type strain sequencing project: providing services to taxonomists for standard genome sequencing and annotation.</title>
        <authorList>
            <consortium name="The Broad Institute Genomics Platform"/>
            <consortium name="The Broad Institute Genome Sequencing Center for Infectious Disease"/>
            <person name="Wu L."/>
            <person name="Ma J."/>
        </authorList>
    </citation>
    <scope>NUCLEOTIDE SEQUENCE [LARGE SCALE GENOMIC DNA]</scope>
    <source>
        <strain evidence="2">KCTC 12907</strain>
    </source>
</reference>
<evidence type="ECO:0000313" key="2">
    <source>
        <dbReference type="Proteomes" id="UP001596378"/>
    </source>
</evidence>
<accession>A0ABW2FP08</accession>
<dbReference type="EMBL" id="JBHTAI010000048">
    <property type="protein sequence ID" value="MFC7153811.1"/>
    <property type="molecule type" value="Genomic_DNA"/>
</dbReference>
<dbReference type="RefSeq" id="WP_378051950.1">
    <property type="nucleotide sequence ID" value="NZ_JBHMDN010000039.1"/>
</dbReference>
<gene>
    <name evidence="1" type="ORF">ACFQMJ_35255</name>
</gene>
<proteinExistence type="predicted"/>
<dbReference type="Proteomes" id="UP001596378">
    <property type="component" value="Unassembled WGS sequence"/>
</dbReference>